<protein>
    <submittedName>
        <fullName evidence="3">Arsenical resistance operon repressor</fullName>
    </submittedName>
    <submittedName>
        <fullName evidence="2">Helix-turn-helix transcriptional regulator</fullName>
    </submittedName>
</protein>
<dbReference type="Proteomes" id="UP000677180">
    <property type="component" value="Chromosome"/>
</dbReference>
<dbReference type="NCBIfam" id="NF033788">
    <property type="entry name" value="HTH_metalloreg"/>
    <property type="match status" value="1"/>
</dbReference>
<dbReference type="InterPro" id="IPR036388">
    <property type="entry name" value="WH-like_DNA-bd_sf"/>
</dbReference>
<dbReference type="InterPro" id="IPR011991">
    <property type="entry name" value="ArsR-like_HTH"/>
</dbReference>
<dbReference type="InterPro" id="IPR036390">
    <property type="entry name" value="WH_DNA-bd_sf"/>
</dbReference>
<evidence type="ECO:0000313" key="4">
    <source>
        <dbReference type="Proteomes" id="UP000273044"/>
    </source>
</evidence>
<dbReference type="InterPro" id="IPR001845">
    <property type="entry name" value="HTH_ArsR_DNA-bd_dom"/>
</dbReference>
<dbReference type="OrthoDB" id="9815653at2"/>
<dbReference type="Proteomes" id="UP000273044">
    <property type="component" value="Chromosome"/>
</dbReference>
<evidence type="ECO:0000313" key="3">
    <source>
        <dbReference type="EMBL" id="VEH71053.1"/>
    </source>
</evidence>
<dbReference type="PROSITE" id="PS50987">
    <property type="entry name" value="HTH_ARSR_2"/>
    <property type="match status" value="1"/>
</dbReference>
<dbReference type="RefSeq" id="WP_061787968.1">
    <property type="nucleotide sequence ID" value="NZ_CAJZDL010000122.1"/>
</dbReference>
<dbReference type="PANTHER" id="PTHR38600">
    <property type="entry name" value="TRANSCRIPTIONAL REGULATORY PROTEIN"/>
    <property type="match status" value="1"/>
</dbReference>
<dbReference type="GO" id="GO:0003700">
    <property type="term" value="F:DNA-binding transcription factor activity"/>
    <property type="evidence" value="ECO:0007669"/>
    <property type="project" value="InterPro"/>
</dbReference>
<dbReference type="PANTHER" id="PTHR38600:SF1">
    <property type="entry name" value="TRANSCRIPTIONAL REGULATORY PROTEIN"/>
    <property type="match status" value="1"/>
</dbReference>
<dbReference type="SUPFAM" id="SSF46785">
    <property type="entry name" value="Winged helix' DNA-binding domain"/>
    <property type="match status" value="1"/>
</dbReference>
<proteinExistence type="predicted"/>
<dbReference type="EMBL" id="CP072385">
    <property type="protein sequence ID" value="QUC11815.1"/>
    <property type="molecule type" value="Genomic_DNA"/>
</dbReference>
<sequence length="102" mass="11818">MDEVFKALADPTRRALLDRLFTEGGLTQTDLEKDFEMTRFGIAKHLHILEEAGLVTTQRDGRVKRHFLNPVPIHQIHARWIDKYTAHQASILVELKQELEDS</sequence>
<dbReference type="PRINTS" id="PR00778">
    <property type="entry name" value="HTHARSR"/>
</dbReference>
<dbReference type="Gene3D" id="1.10.10.10">
    <property type="entry name" value="Winged helix-like DNA-binding domain superfamily/Winged helix DNA-binding domain"/>
    <property type="match status" value="1"/>
</dbReference>
<dbReference type="AlphaFoldDB" id="A0A3N4D3L0"/>
<reference evidence="3 4" key="1">
    <citation type="submission" date="2018-12" db="EMBL/GenBank/DDBJ databases">
        <authorList>
            <consortium name="Pathogen Informatics"/>
        </authorList>
    </citation>
    <scope>NUCLEOTIDE SEQUENCE [LARGE SCALE GENOMIC DNA]</scope>
    <source>
        <strain evidence="3 4">NCTC12967</strain>
    </source>
</reference>
<organism evidence="3 4">
    <name type="scientific">Arachnia propionica</name>
    <dbReference type="NCBI Taxonomy" id="1750"/>
    <lineage>
        <taxon>Bacteria</taxon>
        <taxon>Bacillati</taxon>
        <taxon>Actinomycetota</taxon>
        <taxon>Actinomycetes</taxon>
        <taxon>Propionibacteriales</taxon>
        <taxon>Propionibacteriaceae</taxon>
        <taxon>Arachnia</taxon>
    </lineage>
</organism>
<evidence type="ECO:0000259" key="1">
    <source>
        <dbReference type="PROSITE" id="PS50987"/>
    </source>
</evidence>
<dbReference type="SMART" id="SM00418">
    <property type="entry name" value="HTH_ARSR"/>
    <property type="match status" value="1"/>
</dbReference>
<dbReference type="GeneID" id="64407804"/>
<keyword evidence="4" id="KW-1185">Reference proteome</keyword>
<evidence type="ECO:0000313" key="2">
    <source>
        <dbReference type="EMBL" id="QUC11815.1"/>
    </source>
</evidence>
<feature type="domain" description="HTH arsR-type" evidence="1">
    <location>
        <begin position="1"/>
        <end position="88"/>
    </location>
</feature>
<dbReference type="EMBL" id="LR134406">
    <property type="protein sequence ID" value="VEH71053.1"/>
    <property type="molecule type" value="Genomic_DNA"/>
</dbReference>
<gene>
    <name evidence="3" type="primary">arsR</name>
    <name evidence="2" type="ORF">J5A53_03720</name>
    <name evidence="3" type="ORF">NCTC12967_02363</name>
</gene>
<name>A0A3N4D3L0_9ACTN</name>
<accession>A0A3N4D3L0</accession>
<reference evidence="2" key="2">
    <citation type="submission" date="2021-03" db="EMBL/GenBank/DDBJ databases">
        <title>Human Oral Microbial Genomes.</title>
        <authorList>
            <person name="Johnston C.D."/>
            <person name="Chen T."/>
            <person name="Dewhirst F.E."/>
        </authorList>
    </citation>
    <scope>NUCLEOTIDE SEQUENCE</scope>
    <source>
        <strain evidence="2">F0714</strain>
    </source>
</reference>
<dbReference type="CDD" id="cd00090">
    <property type="entry name" value="HTH_ARSR"/>
    <property type="match status" value="1"/>
</dbReference>
<dbReference type="Pfam" id="PF12840">
    <property type="entry name" value="HTH_20"/>
    <property type="match status" value="1"/>
</dbReference>